<dbReference type="InterPro" id="IPR053444">
    <property type="entry name" value="Pyr2C_reductase-like"/>
</dbReference>
<comment type="caution">
    <text evidence="1">The sequence shown here is derived from an EMBL/GenBank/DDBJ whole genome shotgun (WGS) entry which is preliminary data.</text>
</comment>
<dbReference type="Gene3D" id="3.30.1780.10">
    <property type="entry name" value="ornithine cyclodeaminase, domain 1"/>
    <property type="match status" value="1"/>
</dbReference>
<dbReference type="InterPro" id="IPR003462">
    <property type="entry name" value="ODC_Mu_crystall"/>
</dbReference>
<proteinExistence type="predicted"/>
<accession>A0ABV9GX83</accession>
<dbReference type="PIRSF" id="PIRSF001439">
    <property type="entry name" value="CryM"/>
    <property type="match status" value="1"/>
</dbReference>
<dbReference type="EMBL" id="JBHSEW010000004">
    <property type="protein sequence ID" value="MFC4621870.1"/>
    <property type="molecule type" value="Genomic_DNA"/>
</dbReference>
<name>A0ABV9GX83_9BURK</name>
<protein>
    <submittedName>
        <fullName evidence="1">Bifunctional Delta(1)-pyrroline-2-carboxylate/Delta(1)-piperideine-2-carboxylate reductase</fullName>
        <ecNumber evidence="1">1.5.1.1</ecNumber>
    </submittedName>
</protein>
<dbReference type="Gene3D" id="3.40.50.720">
    <property type="entry name" value="NAD(P)-binding Rossmann-like Domain"/>
    <property type="match status" value="1"/>
</dbReference>
<dbReference type="SUPFAM" id="SSF51735">
    <property type="entry name" value="NAD(P)-binding Rossmann-fold domains"/>
    <property type="match status" value="1"/>
</dbReference>
<dbReference type="Pfam" id="PF02423">
    <property type="entry name" value="OCD_Mu_crystall"/>
    <property type="match status" value="1"/>
</dbReference>
<dbReference type="NCBIfam" id="NF045512">
    <property type="entry name" value="PyrPipCarbRedLhpI"/>
    <property type="match status" value="1"/>
</dbReference>
<keyword evidence="1" id="KW-0560">Oxidoreductase</keyword>
<dbReference type="PANTHER" id="PTHR13812">
    <property type="entry name" value="KETIMINE REDUCTASE MU-CRYSTALLIN"/>
    <property type="match status" value="1"/>
</dbReference>
<dbReference type="Proteomes" id="UP001595967">
    <property type="component" value="Unassembled WGS sequence"/>
</dbReference>
<keyword evidence="2" id="KW-1185">Reference proteome</keyword>
<organism evidence="1 2">
    <name type="scientific">Comamonas nitrativorans</name>
    <dbReference type="NCBI Taxonomy" id="108437"/>
    <lineage>
        <taxon>Bacteria</taxon>
        <taxon>Pseudomonadati</taxon>
        <taxon>Pseudomonadota</taxon>
        <taxon>Betaproteobacteria</taxon>
        <taxon>Burkholderiales</taxon>
        <taxon>Comamonadaceae</taxon>
        <taxon>Comamonas</taxon>
    </lineage>
</organism>
<dbReference type="InterPro" id="IPR036291">
    <property type="entry name" value="NAD(P)-bd_dom_sf"/>
</dbReference>
<evidence type="ECO:0000313" key="1">
    <source>
        <dbReference type="EMBL" id="MFC4621870.1"/>
    </source>
</evidence>
<reference evidence="2" key="1">
    <citation type="journal article" date="2019" name="Int. J. Syst. Evol. Microbiol.">
        <title>The Global Catalogue of Microorganisms (GCM) 10K type strain sequencing project: providing services to taxonomists for standard genome sequencing and annotation.</title>
        <authorList>
            <consortium name="The Broad Institute Genomics Platform"/>
            <consortium name="The Broad Institute Genome Sequencing Center for Infectious Disease"/>
            <person name="Wu L."/>
            <person name="Ma J."/>
        </authorList>
    </citation>
    <scope>NUCLEOTIDE SEQUENCE [LARGE SCALE GENOMIC DNA]</scope>
    <source>
        <strain evidence="2">JCM 11650</strain>
    </source>
</reference>
<dbReference type="RefSeq" id="WP_377724992.1">
    <property type="nucleotide sequence ID" value="NZ_JBHSEW010000004.1"/>
</dbReference>
<gene>
    <name evidence="1" type="primary">lhpI</name>
    <name evidence="1" type="ORF">ACFO3A_06525</name>
</gene>
<dbReference type="GO" id="GO:0050241">
    <property type="term" value="F:pyrroline-2-carboxylate reductase activity"/>
    <property type="evidence" value="ECO:0007669"/>
    <property type="project" value="UniProtKB-EC"/>
</dbReference>
<dbReference type="InterPro" id="IPR023401">
    <property type="entry name" value="ODC_N"/>
</dbReference>
<dbReference type="NCBIfam" id="NF005603">
    <property type="entry name" value="PRK07340.1"/>
    <property type="match status" value="1"/>
</dbReference>
<sequence length="319" mass="33214">MPSFPELQKPAASHGMTVFGPARTAELLDFRTVIDALAVAAGEYAQGQILSPERMVVPLGDGGVLLSMPATAADIGIHKLVTVQPKNARLGIPTIHGTVTVCDAATGQPLFALDGPEVTGRRTAAITLLAIRELATSAPREILLYGTGAQARYHVQALATIYPQARIWVRGSSPQAAAAFSDSLRPVHPHIAACPEAIPASVDVVITVTTSTEPIYNEPARPGRLVIGVGAFKPEMAEIGKTTLDGSVLFSDDPAGARHEAGDLLRAGIDWRRVRSLGSLMQDGPGGAGPFVFKSVGTGAWDLAAARVAARAVQAETLA</sequence>
<dbReference type="PANTHER" id="PTHR13812:SF19">
    <property type="entry name" value="KETIMINE REDUCTASE MU-CRYSTALLIN"/>
    <property type="match status" value="1"/>
</dbReference>
<evidence type="ECO:0000313" key="2">
    <source>
        <dbReference type="Proteomes" id="UP001595967"/>
    </source>
</evidence>
<dbReference type="EC" id="1.5.1.1" evidence="1"/>